<keyword evidence="2" id="KW-0697">Rotamase</keyword>
<gene>
    <name evidence="6" type="ORF">NAT50_00715</name>
</gene>
<dbReference type="SUPFAM" id="SSF54534">
    <property type="entry name" value="FKBP-like"/>
    <property type="match status" value="2"/>
</dbReference>
<name>A0ABT0TK49_9FLAO</name>
<feature type="region of interest" description="Disordered" evidence="3">
    <location>
        <begin position="325"/>
        <end position="344"/>
    </location>
</feature>
<dbReference type="InterPro" id="IPR046357">
    <property type="entry name" value="PPIase_dom_sf"/>
</dbReference>
<dbReference type="Pfam" id="PF00639">
    <property type="entry name" value="Rotamase"/>
    <property type="match status" value="2"/>
</dbReference>
<dbReference type="Gene3D" id="3.10.50.40">
    <property type="match status" value="2"/>
</dbReference>
<feature type="chain" id="PRO_5045091430" evidence="4">
    <location>
        <begin position="24"/>
        <end position="453"/>
    </location>
</feature>
<dbReference type="InterPro" id="IPR050280">
    <property type="entry name" value="OMP_Chaperone_SurA"/>
</dbReference>
<dbReference type="PANTHER" id="PTHR47637:SF1">
    <property type="entry name" value="CHAPERONE SURA"/>
    <property type="match status" value="1"/>
</dbReference>
<feature type="signal peptide" evidence="4">
    <location>
        <begin position="1"/>
        <end position="23"/>
    </location>
</feature>
<dbReference type="InterPro" id="IPR027304">
    <property type="entry name" value="Trigger_fact/SurA_dom_sf"/>
</dbReference>
<dbReference type="Proteomes" id="UP001317191">
    <property type="component" value="Unassembled WGS sequence"/>
</dbReference>
<evidence type="ECO:0000256" key="3">
    <source>
        <dbReference type="SAM" id="MobiDB-lite"/>
    </source>
</evidence>
<reference evidence="6 7" key="1">
    <citation type="submission" date="2022-05" db="EMBL/GenBank/DDBJ databases">
        <title>Flavobacterium sp., isolated from activated sludge.</title>
        <authorList>
            <person name="Ran Q."/>
        </authorList>
    </citation>
    <scope>NUCLEOTIDE SEQUENCE [LARGE SCALE GENOMIC DNA]</scope>
    <source>
        <strain evidence="6 7">HXWNR70</strain>
    </source>
</reference>
<dbReference type="GO" id="GO:0003755">
    <property type="term" value="F:peptidyl-prolyl cis-trans isomerase activity"/>
    <property type="evidence" value="ECO:0007669"/>
    <property type="project" value="UniProtKB-EC"/>
</dbReference>
<dbReference type="EMBL" id="JAMLJM010000001">
    <property type="protein sequence ID" value="MCL9807879.1"/>
    <property type="molecule type" value="Genomic_DNA"/>
</dbReference>
<evidence type="ECO:0000313" key="7">
    <source>
        <dbReference type="Proteomes" id="UP001317191"/>
    </source>
</evidence>
<keyword evidence="1 4" id="KW-0732">Signal</keyword>
<evidence type="ECO:0000313" key="6">
    <source>
        <dbReference type="EMBL" id="MCL9807879.1"/>
    </source>
</evidence>
<accession>A0ABT0TK49</accession>
<feature type="domain" description="PpiC" evidence="5">
    <location>
        <begin position="280"/>
        <end position="375"/>
    </location>
</feature>
<evidence type="ECO:0000256" key="1">
    <source>
        <dbReference type="ARBA" id="ARBA00022729"/>
    </source>
</evidence>
<feature type="domain" description="PpiC" evidence="5">
    <location>
        <begin position="176"/>
        <end position="277"/>
    </location>
</feature>
<sequence>MKFLNVKCNVIIATLLMAFGASAQVNKTKVDGVIGVVGDYIILDSDIDKTYLELKQQGVNTNEITRCQMLGKLLEDKLYAHQAIQDSIIVTDTEVNQKLEEQYAYMVEQLGSVEKVVQYFKKANEEDLKTELFEIIKTNKLTSEMQKKIVDEVTITPEEVRDFFKKIPKDELPVFGAEMEIAQIVVKPQVTKEAEQKAIDQLKQLRKDVLENGASFFSKAVLYSEDPGSRSTGGFYKMNRKTQFVKEFKDVAFSLQEGEISEPFKTEFGYHIIYLEKVRGQDLDLRHILITPKVSDEVLKAAKEKADLIRKRILNKEITFSEAARTMSDEKETRNDGGLLTNPKTQDTRFELTKMDPSLYSIVANLKEGEVSLPMADEDRSGGKFYKIMTVTNRFDEHTADYSKDYTRLKELALKEKQIKAIAKWTEEKIKETYVKINDEYRDCTFTNNWLKK</sequence>
<evidence type="ECO:0000256" key="2">
    <source>
        <dbReference type="PROSITE-ProRule" id="PRU00278"/>
    </source>
</evidence>
<keyword evidence="7" id="KW-1185">Reference proteome</keyword>
<dbReference type="EC" id="5.2.1.8" evidence="6"/>
<keyword evidence="2 6" id="KW-0413">Isomerase</keyword>
<evidence type="ECO:0000259" key="5">
    <source>
        <dbReference type="PROSITE" id="PS50198"/>
    </source>
</evidence>
<organism evidence="6 7">
    <name type="scientific">Flavobacterium luminosum</name>
    <dbReference type="NCBI Taxonomy" id="2949086"/>
    <lineage>
        <taxon>Bacteria</taxon>
        <taxon>Pseudomonadati</taxon>
        <taxon>Bacteroidota</taxon>
        <taxon>Flavobacteriia</taxon>
        <taxon>Flavobacteriales</taxon>
        <taxon>Flavobacteriaceae</taxon>
        <taxon>Flavobacterium</taxon>
    </lineage>
</organism>
<dbReference type="RefSeq" id="WP_250590483.1">
    <property type="nucleotide sequence ID" value="NZ_JAMLJM010000001.1"/>
</dbReference>
<dbReference type="InterPro" id="IPR000297">
    <property type="entry name" value="PPIase_PpiC"/>
</dbReference>
<proteinExistence type="predicted"/>
<comment type="caution">
    <text evidence="6">The sequence shown here is derived from an EMBL/GenBank/DDBJ whole genome shotgun (WGS) entry which is preliminary data.</text>
</comment>
<dbReference type="PROSITE" id="PS50198">
    <property type="entry name" value="PPIC_PPIASE_2"/>
    <property type="match status" value="2"/>
</dbReference>
<evidence type="ECO:0000256" key="4">
    <source>
        <dbReference type="SAM" id="SignalP"/>
    </source>
</evidence>
<protein>
    <submittedName>
        <fullName evidence="6">Peptidylprolyl isomerase</fullName>
        <ecNumber evidence="6">5.2.1.8</ecNumber>
    </submittedName>
</protein>
<dbReference type="SUPFAM" id="SSF109998">
    <property type="entry name" value="Triger factor/SurA peptide-binding domain-like"/>
    <property type="match status" value="1"/>
</dbReference>
<dbReference type="PANTHER" id="PTHR47637">
    <property type="entry name" value="CHAPERONE SURA"/>
    <property type="match status" value="1"/>
</dbReference>
<dbReference type="Gene3D" id="1.10.4030.10">
    <property type="entry name" value="Porin chaperone SurA, peptide-binding domain"/>
    <property type="match status" value="1"/>
</dbReference>